<keyword evidence="3" id="KW-1185">Reference proteome</keyword>
<dbReference type="EMBL" id="LN835306">
    <property type="protein sequence ID" value="CRH00848.1"/>
    <property type="molecule type" value="Genomic_DNA"/>
</dbReference>
<sequence>MFVHLLKNYNIASLLRREKSKCIFFIYIKRTSLSSLKKNDNLLKNLCNKNVINNLDSLYIIENLKYVSDNNVGKDIIKIYVNKIKLLNERWNLNKIYLILKTLKKYDIYDVVLLNKLENIIDKINIYQKAEMDHFENIYIIRISYVLHTFYYFNHANENVVKKLIEILSNKLDYIIYHNNYFNNFLYKFLQTSKNESNTNYNLNNIKINDIHLKFEKKKNENVFVKNISFNEIYLTLNILKKLKYYDKDFINKLKFLYYFNVMDIDKTNENDYKYSTLLFNHFYQNDDKYLLNIITLFLSKNTNIYNIHDLVLILVTVYYSEIQKKEDHNKFSSNYKNSKIKQSQGDNIINIIDSINFLSEEQKKNLKFILFSICKCNIKSDDLNEIIYEKVLNLLSLKYQDDLNKRISNFSKKENEKSDNIFRSNEDNSFKDKNIKNITNDLQSLSELIKISNYSLKEVNILYYIYMKNFVEIFNIETILNIFKSFIFVYNISNESTKNYSINLKGRNRNIICYNLNNLMNIVILIITTKSLYRLYNMCNIGELSYVLYFLYQISNIFENKVHEELYLKKIHDHINSIIIMKLKLILKENETENLDNTITYNNLEKNDENYMNNIINNSIDSNEYLHKDELYSKKKYINYENSDLFNNKINVHDRIVNEENSIGKNSKEEIIDAYSILFNLYSKKGDNKKILILLIKILQKSQIENKNLQTGIYINLLNSFAKLKYRNLKFIEMCLNKINENSESLNFYEYINLLISLSKLNIFGINLNIYNNTLFSLEEKKNNNNNCKFINEIFINEFNNVKGFNNIGIVYKLTKIFRKINESISNFVFFPNFKIINIIPNILNAYTILGFDKIHFKNVNKLLECFHDYIFNYFENNKLDRKNNNYINDKQNNDDYNEIIYNINNTFNKNHYWYFSEKNNIIITKEGNDRKLYLPLQCLYQLYIFNIYFNLYIRYLFDFYKNEKDNQNATFCNEIREDSYYLSNYLHRTNLYSMNKHEINDKKNYSFFNVSNILSEKSVHLLNNIIFFAKYINNFYKNNYKKYNLYVEYLNSYKNYDENSTLKKNNELIEYIKNYDVNVNIDNSVTYPSSFHRDVFSTLKSLGVKNIECEVPFLDGIYTIDIIINSSICIEINGNNHYYYDNNMKRSYEKLDSLNLIKYYLLSKRYKLIVVSNLEWNNMKTINEKKEFLKKKIEI</sequence>
<dbReference type="OrthoDB" id="385235at2759"/>
<dbReference type="VEuPathDB" id="PlasmoDB:PRELSG_1119400"/>
<dbReference type="Pfam" id="PF08373">
    <property type="entry name" value="RAP"/>
    <property type="match status" value="1"/>
</dbReference>
<organism evidence="2 3">
    <name type="scientific">Plasmodium relictum</name>
    <dbReference type="NCBI Taxonomy" id="85471"/>
    <lineage>
        <taxon>Eukaryota</taxon>
        <taxon>Sar</taxon>
        <taxon>Alveolata</taxon>
        <taxon>Apicomplexa</taxon>
        <taxon>Aconoidasida</taxon>
        <taxon>Haemosporida</taxon>
        <taxon>Plasmodiidae</taxon>
        <taxon>Plasmodium</taxon>
        <taxon>Plasmodium (Haemamoeba)</taxon>
    </lineage>
</organism>
<evidence type="ECO:0000313" key="2">
    <source>
        <dbReference type="EMBL" id="CRH00848.1"/>
    </source>
</evidence>
<protein>
    <submittedName>
        <fullName evidence="2">RAP protein, putative</fullName>
    </submittedName>
</protein>
<dbReference type="SMART" id="SM00952">
    <property type="entry name" value="RAP"/>
    <property type="match status" value="1"/>
</dbReference>
<dbReference type="KEGG" id="prel:PRELSG_1119400"/>
<reference evidence="2 3" key="1">
    <citation type="submission" date="2015-04" db="EMBL/GenBank/DDBJ databases">
        <authorList>
            <consortium name="Pathogen Informatics"/>
        </authorList>
    </citation>
    <scope>NUCLEOTIDE SEQUENCE [LARGE SCALE GENOMIC DNA]</scope>
    <source>
        <strain evidence="2 3">SGS1</strain>
    </source>
</reference>
<dbReference type="OMA" id="KNHYWYF"/>
<dbReference type="GeneID" id="39736972"/>
<gene>
    <name evidence="2" type="ORF">PRELSG_1119400</name>
</gene>
<proteinExistence type="predicted"/>
<feature type="domain" description="RAP" evidence="1">
    <location>
        <begin position="1130"/>
        <end position="1193"/>
    </location>
</feature>
<evidence type="ECO:0000259" key="1">
    <source>
        <dbReference type="PROSITE" id="PS51286"/>
    </source>
</evidence>
<dbReference type="AlphaFoldDB" id="A0A1J1HB82"/>
<dbReference type="PROSITE" id="PS51286">
    <property type="entry name" value="RAP"/>
    <property type="match status" value="1"/>
</dbReference>
<dbReference type="RefSeq" id="XP_028533850.1">
    <property type="nucleotide sequence ID" value="XM_028677464.1"/>
</dbReference>
<accession>A0A1J1HB82</accession>
<dbReference type="Proteomes" id="UP000220158">
    <property type="component" value="Chromosome 11"/>
</dbReference>
<evidence type="ECO:0000313" key="3">
    <source>
        <dbReference type="Proteomes" id="UP000220158"/>
    </source>
</evidence>
<name>A0A1J1HB82_PLARL</name>
<dbReference type="InterPro" id="IPR013584">
    <property type="entry name" value="RAP"/>
</dbReference>